<dbReference type="GO" id="GO:0015031">
    <property type="term" value="P:protein transport"/>
    <property type="evidence" value="ECO:0007669"/>
    <property type="project" value="UniProtKB-KW"/>
</dbReference>
<dbReference type="GO" id="GO:0090110">
    <property type="term" value="P:COPII-coated vesicle cargo loading"/>
    <property type="evidence" value="ECO:0000318"/>
    <property type="project" value="GO_Central"/>
</dbReference>
<organism evidence="10 11">
    <name type="scientific">Pristionchus pacificus</name>
    <name type="common">Parasitic nematode worm</name>
    <dbReference type="NCBI Taxonomy" id="54126"/>
    <lineage>
        <taxon>Eukaryota</taxon>
        <taxon>Metazoa</taxon>
        <taxon>Ecdysozoa</taxon>
        <taxon>Nematoda</taxon>
        <taxon>Chromadorea</taxon>
        <taxon>Rhabditida</taxon>
        <taxon>Rhabditina</taxon>
        <taxon>Diplogasteromorpha</taxon>
        <taxon>Diplogasteroidea</taxon>
        <taxon>Neodiplogasteridae</taxon>
        <taxon>Pristionchus</taxon>
    </lineage>
</organism>
<feature type="region of interest" description="Disordered" evidence="9">
    <location>
        <begin position="944"/>
        <end position="963"/>
    </location>
</feature>
<comment type="similarity">
    <text evidence="2">Belongs to the WD repeat SEC31 family.</text>
</comment>
<dbReference type="AlphaFoldDB" id="A0A2A6BI62"/>
<sequence>MFAKHYSRAGVFAWSPRSLPEQGLIVVDYAQQFSAFSSSAAVETPSVDYVPLSHIYEQPRPRFKMEASVNAEFKCNDLVWTPAGASEERPFGLLIGGCENGSVVVMDATRMVRDTRLEVLSSRKDHAGHVLAVDVSADNKWAMSGGGSGQLLLWDLANLATPFSPGNPTYPDQVKVVKWNRSMESIVASLSSHRTSLWDLRRNGAPIMDIGEVGGGCDWADACWSPIEDTALLTASQSDTVPVLYKWDLRYPTAPVRDHRIHTKGVTAIDWHSADPRLLLSASHDGTMLISNPESGEILGRVGVKRDWVRRVRWCPGKPELVAIQYFQSAVQISSLQSMGTCEDSSSDTTTSPSSPTVTSQYQQQQPRSPTATTTVPSSPSIHEEPANLPAEVSIVPEWCSAGPCGVSFGMGGRHAVHSRVRDPVTGKYAYSVEIRRTETSSAAYESAMTLQNAVDGAAIGSYCEEKALAATSEGAQLLWTFLSAAVAGQGRNESVRILGFNTTTGTTTDSDQTRTSASSQSQAVNGLVNGMSSLTTDHDDDEDDLLSRVEGLPGIDYRTMDPSGWSLLDALIAGDLDTVVDRLIEEGDIATAILIARDDEKLMRRAVTAHVQKSSLPPISRLLSFVSARHFGPVIEGFPVEEWRRLMGIVLRADPNASDRMKEITGKLANAALSSSPSEAAHCASIPAVIAGDVEMLLAANKALPTEERLQQAIALKWSRTAQAKRAYGSEKREECTEWESVLEEHCRSLIAEGLLDHAWRLVADAAPRSTSLAELRYSLWEACGGRSRTQRDAPPNPHATETAAYAAALREGGSVAAAAAAAARRAPPAYGSTPAAGGWPPPAYGAAPPAPYAAPMPPPPMGGPPSYQQQQGHYAAIAPPPLVPTLPLPPPPPPSSTGSYGVPSTMQMGGGPPVMGMMAPTPIQPYQSAPVAAAAAPVTERASTPVSRAPEAPGWNDPPPMPVKKVEAVRPPSVMQISWNPSAQSGTGTPPSAYGMGSYGGAPGAYGAPPPAPLSASGSLPPSSAQCSPAAAAVAPKLELLPADEALMGKIEQLAAAVVANNRNPASSRKADELVARLRAELTPRLAHAKLTPGTRAILEQAVGAAYVGDMRGAGAAANHLVQTGADFVEVSAFQPALKSLFTLYNQSFAR</sequence>
<dbReference type="GO" id="GO:0005198">
    <property type="term" value="F:structural molecule activity"/>
    <property type="evidence" value="ECO:0000318"/>
    <property type="project" value="GO_Central"/>
</dbReference>
<dbReference type="GO" id="GO:0030127">
    <property type="term" value="C:COPII vesicle coat"/>
    <property type="evidence" value="ECO:0000318"/>
    <property type="project" value="GO_Central"/>
</dbReference>
<reference evidence="10" key="2">
    <citation type="submission" date="2022-06" db="UniProtKB">
        <authorList>
            <consortium name="EnsemblMetazoa"/>
        </authorList>
    </citation>
    <scope>IDENTIFICATION</scope>
    <source>
        <strain evidence="10">PS312</strain>
    </source>
</reference>
<dbReference type="SUPFAM" id="SSF50978">
    <property type="entry name" value="WD40 repeat-like"/>
    <property type="match status" value="1"/>
</dbReference>
<dbReference type="SMART" id="SM00320">
    <property type="entry name" value="WD40"/>
    <property type="match status" value="2"/>
</dbReference>
<comment type="subcellular location">
    <subcellularLocation>
        <location evidence="1">Endoplasmic reticulum</location>
    </subcellularLocation>
</comment>
<dbReference type="OrthoDB" id="542917at2759"/>
<dbReference type="GO" id="GO:0007029">
    <property type="term" value="P:endoplasmic reticulum organization"/>
    <property type="evidence" value="ECO:0000318"/>
    <property type="project" value="GO_Central"/>
</dbReference>
<protein>
    <submittedName>
        <fullName evidence="10">Sec-31</fullName>
    </submittedName>
</protein>
<keyword evidence="6" id="KW-0256">Endoplasmic reticulum</keyword>
<dbReference type="InterPro" id="IPR040251">
    <property type="entry name" value="SEC31-like"/>
</dbReference>
<keyword evidence="3" id="KW-0813">Transport</keyword>
<gene>
    <name evidence="10" type="primary">WBGene00101096</name>
</gene>
<accession>A0A8R1YA45</accession>
<evidence type="ECO:0000256" key="4">
    <source>
        <dbReference type="ARBA" id="ARBA00022574"/>
    </source>
</evidence>
<dbReference type="Gene3D" id="1.25.40.1030">
    <property type="match status" value="1"/>
</dbReference>
<keyword evidence="4" id="KW-0853">WD repeat</keyword>
<dbReference type="GO" id="GO:0070971">
    <property type="term" value="C:endoplasmic reticulum exit site"/>
    <property type="evidence" value="ECO:0000318"/>
    <property type="project" value="GO_Central"/>
</dbReference>
<keyword evidence="5" id="KW-0677">Repeat</keyword>
<dbReference type="EnsemblMetazoa" id="PPA11542.1">
    <property type="protein sequence ID" value="PPA11542.1"/>
    <property type="gene ID" value="WBGene00101096"/>
</dbReference>
<dbReference type="InterPro" id="IPR015943">
    <property type="entry name" value="WD40/YVTN_repeat-like_dom_sf"/>
</dbReference>
<dbReference type="PROSITE" id="PS50082">
    <property type="entry name" value="WD_REPEATS_2"/>
    <property type="match status" value="1"/>
</dbReference>
<keyword evidence="11" id="KW-1185">Reference proteome</keyword>
<evidence type="ECO:0000313" key="11">
    <source>
        <dbReference type="Proteomes" id="UP000005239"/>
    </source>
</evidence>
<dbReference type="PANTHER" id="PTHR13923:SF11">
    <property type="entry name" value="SECRETORY 31, ISOFORM D"/>
    <property type="match status" value="1"/>
</dbReference>
<dbReference type="InterPro" id="IPR036322">
    <property type="entry name" value="WD40_repeat_dom_sf"/>
</dbReference>
<name>A0A2A6BI62_PRIPA</name>
<feature type="compositionally biased region" description="Low complexity" evidence="9">
    <location>
        <begin position="347"/>
        <end position="381"/>
    </location>
</feature>
<dbReference type="FunFam" id="2.130.10.10:FF:001436">
    <property type="entry name" value="Putative WD-repeat family protein"/>
    <property type="match status" value="1"/>
</dbReference>
<evidence type="ECO:0000256" key="2">
    <source>
        <dbReference type="ARBA" id="ARBA00009358"/>
    </source>
</evidence>
<dbReference type="Pfam" id="PF00400">
    <property type="entry name" value="WD40"/>
    <property type="match status" value="2"/>
</dbReference>
<dbReference type="Gene3D" id="2.130.10.10">
    <property type="entry name" value="YVTN repeat-like/Quinoprotein amine dehydrogenase"/>
    <property type="match status" value="1"/>
</dbReference>
<proteinExistence type="inferred from homology"/>
<evidence type="ECO:0000256" key="9">
    <source>
        <dbReference type="SAM" id="MobiDB-lite"/>
    </source>
</evidence>
<reference evidence="11" key="1">
    <citation type="journal article" date="2008" name="Nat. Genet.">
        <title>The Pristionchus pacificus genome provides a unique perspective on nematode lifestyle and parasitism.</title>
        <authorList>
            <person name="Dieterich C."/>
            <person name="Clifton S.W."/>
            <person name="Schuster L.N."/>
            <person name="Chinwalla A."/>
            <person name="Delehaunty K."/>
            <person name="Dinkelacker I."/>
            <person name="Fulton L."/>
            <person name="Fulton R."/>
            <person name="Godfrey J."/>
            <person name="Minx P."/>
            <person name="Mitreva M."/>
            <person name="Roeseler W."/>
            <person name="Tian H."/>
            <person name="Witte H."/>
            <person name="Yang S.P."/>
            <person name="Wilson R.K."/>
            <person name="Sommer R.J."/>
        </authorList>
    </citation>
    <scope>NUCLEOTIDE SEQUENCE [LARGE SCALE GENOMIC DNA]</scope>
    <source>
        <strain evidence="11">PS312</strain>
    </source>
</reference>
<evidence type="ECO:0000313" key="10">
    <source>
        <dbReference type="EnsemblMetazoa" id="PPA11542.1"/>
    </source>
</evidence>
<keyword evidence="7" id="KW-0931">ER-Golgi transport</keyword>
<evidence type="ECO:0000256" key="8">
    <source>
        <dbReference type="ARBA" id="ARBA00022927"/>
    </source>
</evidence>
<evidence type="ECO:0000256" key="1">
    <source>
        <dbReference type="ARBA" id="ARBA00004240"/>
    </source>
</evidence>
<keyword evidence="8" id="KW-0653">Protein transport</keyword>
<evidence type="ECO:0000256" key="3">
    <source>
        <dbReference type="ARBA" id="ARBA00022448"/>
    </source>
</evidence>
<evidence type="ECO:0000256" key="7">
    <source>
        <dbReference type="ARBA" id="ARBA00022892"/>
    </source>
</evidence>
<feature type="region of interest" description="Disordered" evidence="9">
    <location>
        <begin position="339"/>
        <end position="385"/>
    </location>
</feature>
<evidence type="ECO:0000256" key="6">
    <source>
        <dbReference type="ARBA" id="ARBA00022824"/>
    </source>
</evidence>
<feature type="region of interest" description="Disordered" evidence="9">
    <location>
        <begin position="503"/>
        <end position="523"/>
    </location>
</feature>
<accession>A0A2A6BI62</accession>
<dbReference type="PANTHER" id="PTHR13923">
    <property type="entry name" value="SEC31-RELATED PROTEIN"/>
    <property type="match status" value="1"/>
</dbReference>
<dbReference type="InterPro" id="IPR001680">
    <property type="entry name" value="WD40_rpt"/>
</dbReference>
<evidence type="ECO:0000256" key="5">
    <source>
        <dbReference type="ARBA" id="ARBA00022737"/>
    </source>
</evidence>
<dbReference type="Proteomes" id="UP000005239">
    <property type="component" value="Unassembled WGS sequence"/>
</dbReference>